<organism evidence="9 10">
    <name type="scientific">Carpinus fangiana</name>
    <dbReference type="NCBI Taxonomy" id="176857"/>
    <lineage>
        <taxon>Eukaryota</taxon>
        <taxon>Viridiplantae</taxon>
        <taxon>Streptophyta</taxon>
        <taxon>Embryophyta</taxon>
        <taxon>Tracheophyta</taxon>
        <taxon>Spermatophyta</taxon>
        <taxon>Magnoliopsida</taxon>
        <taxon>eudicotyledons</taxon>
        <taxon>Gunneridae</taxon>
        <taxon>Pentapetalae</taxon>
        <taxon>rosids</taxon>
        <taxon>fabids</taxon>
        <taxon>Fagales</taxon>
        <taxon>Betulaceae</taxon>
        <taxon>Carpinus</taxon>
    </lineage>
</organism>
<gene>
    <name evidence="9" type="ORF">FH972_022259</name>
</gene>
<reference evidence="9 10" key="1">
    <citation type="submission" date="2019-06" db="EMBL/GenBank/DDBJ databases">
        <title>A chromosomal-level reference genome of Carpinus fangiana (Coryloideae, Betulaceae).</title>
        <authorList>
            <person name="Yang X."/>
            <person name="Wang Z."/>
            <person name="Zhang L."/>
            <person name="Hao G."/>
            <person name="Liu J."/>
            <person name="Yang Y."/>
        </authorList>
    </citation>
    <scope>NUCLEOTIDE SEQUENCE [LARGE SCALE GENOMIC DNA]</scope>
    <source>
        <strain evidence="9">Cfa_2016G</strain>
        <tissue evidence="9">Leaf</tissue>
    </source>
</reference>
<evidence type="ECO:0000259" key="7">
    <source>
        <dbReference type="Pfam" id="PF09468"/>
    </source>
</evidence>
<feature type="region of interest" description="Disordered" evidence="6">
    <location>
        <begin position="339"/>
        <end position="375"/>
    </location>
</feature>
<dbReference type="GO" id="GO:0032299">
    <property type="term" value="C:ribonuclease H2 complex"/>
    <property type="evidence" value="ECO:0007669"/>
    <property type="project" value="InterPro"/>
</dbReference>
<comment type="caution">
    <text evidence="9">The sequence shown here is derived from an EMBL/GenBank/DDBJ whole genome shotgun (WGS) entry which is preliminary data.</text>
</comment>
<sequence length="527" mass="59025">MAPRSMRSKAVPDTESSAINPTLEATEVNPPHCFLLPKNTSRNSRFVSLRNPATQSLERYIYCSSTGLYELRNVPAASNGLQRSILLAGRQPSNLRSRAEAYILRDAHILVATKFDPVFLLSPLFDLSGGKPTKIMARTEEDHWSTLGETSPHMAALLQRPDFCALLQARLSAVCDVVGVMGEEAYRPNLAKFAAELRRKAECMVKTSVWPASLEEEYTRKPLEPPSMPVRQKLVRQGDMNFDENHRADTAETSPDGKTSEQKQEDEDEMIAVSEPVKMLARLKTALNLILHSYVTKHLHGPIWNAMAAHDFGPLETQLSAIAKLRTEAQALRSLSDNISRKRAAADDDEAAEIRAEKKRKKEEEDLRKKNESRAAKQLKKVDTSVLLSSIHPDLSCLDEPFLLLQKLMLLHSAFLEVHEEEQEQKAGQAQCKQEVEWCAVVVRRTCIDNGAAHEWADEAARFADDGEEREEKKLMAPRSHLAYKYLAINIPLADKQAIHSLIYPNLPCFVEAELLGPDSDHAPAIE</sequence>
<evidence type="ECO:0000259" key="8">
    <source>
        <dbReference type="Pfam" id="PF17745"/>
    </source>
</evidence>
<dbReference type="EMBL" id="VIBQ01000010">
    <property type="protein sequence ID" value="KAB8339326.1"/>
    <property type="molecule type" value="Genomic_DNA"/>
</dbReference>
<protein>
    <recommendedName>
        <fullName evidence="2">Ribonuclease H2 subunit B</fullName>
    </recommendedName>
    <alternativeName>
        <fullName evidence="5">Ribonuclease HI subunit B</fullName>
    </alternativeName>
</protein>
<feature type="region of interest" description="Disordered" evidence="6">
    <location>
        <begin position="245"/>
        <end position="270"/>
    </location>
</feature>
<dbReference type="InterPro" id="IPR041195">
    <property type="entry name" value="Rnh202_N"/>
</dbReference>
<evidence type="ECO:0000256" key="6">
    <source>
        <dbReference type="SAM" id="MobiDB-lite"/>
    </source>
</evidence>
<dbReference type="GO" id="GO:0006401">
    <property type="term" value="P:RNA catabolic process"/>
    <property type="evidence" value="ECO:0007669"/>
    <property type="project" value="TreeGrafter"/>
</dbReference>
<feature type="domain" description="Ribonuclease H2 subunit B wHTH" evidence="7">
    <location>
        <begin position="133"/>
        <end position="300"/>
    </location>
</feature>
<keyword evidence="10" id="KW-1185">Reference proteome</keyword>
<name>A0A5N6KRQ7_9ROSI</name>
<evidence type="ECO:0000256" key="5">
    <source>
        <dbReference type="ARBA" id="ARBA00033464"/>
    </source>
</evidence>
<feature type="region of interest" description="Disordered" evidence="6">
    <location>
        <begin position="1"/>
        <end position="23"/>
    </location>
</feature>
<comment type="function">
    <text evidence="4">Non catalytic subunit of RNase H2, an endonuclease that specifically degrades the RNA of RNA:DNA hybrids. Participates in DNA replication, possibly by mediating the removal of lagging-strand Okazaki fragment RNA primers during DNA replication. Mediates the excision of single ribonucleotides from DNA:RNA duplexes.</text>
</comment>
<dbReference type="InterPro" id="IPR040456">
    <property type="entry name" value="RNase_H2_suB"/>
</dbReference>
<feature type="compositionally biased region" description="Basic and acidic residues" evidence="6">
    <location>
        <begin position="352"/>
        <end position="375"/>
    </location>
</feature>
<evidence type="ECO:0000313" key="9">
    <source>
        <dbReference type="EMBL" id="KAB8339326.1"/>
    </source>
</evidence>
<dbReference type="AlphaFoldDB" id="A0A5N6KRQ7"/>
<accession>A0A5N6KRQ7</accession>
<dbReference type="OrthoDB" id="29098at2759"/>
<keyword evidence="3" id="KW-0539">Nucleus</keyword>
<dbReference type="CDD" id="cd09270">
    <property type="entry name" value="RNase_H2-B"/>
    <property type="match status" value="1"/>
</dbReference>
<dbReference type="PANTHER" id="PTHR13383:SF11">
    <property type="entry name" value="RIBONUCLEASE H2 SUBUNIT B"/>
    <property type="match status" value="1"/>
</dbReference>
<feature type="domain" description="Rnh202 triple barrel" evidence="8">
    <location>
        <begin position="35"/>
        <end position="116"/>
    </location>
</feature>
<comment type="subcellular location">
    <subcellularLocation>
        <location evidence="1">Nucleus</location>
    </subcellularLocation>
</comment>
<dbReference type="GO" id="GO:0005654">
    <property type="term" value="C:nucleoplasm"/>
    <property type="evidence" value="ECO:0007669"/>
    <property type="project" value="TreeGrafter"/>
</dbReference>
<proteinExistence type="predicted"/>
<dbReference type="Pfam" id="PF17745">
    <property type="entry name" value="Ydr279_N"/>
    <property type="match status" value="1"/>
</dbReference>
<dbReference type="InterPro" id="IPR019024">
    <property type="entry name" value="RNase_H2_suB_wHTH"/>
</dbReference>
<evidence type="ECO:0000256" key="4">
    <source>
        <dbReference type="ARBA" id="ARBA00024778"/>
    </source>
</evidence>
<dbReference type="Pfam" id="PF09468">
    <property type="entry name" value="RNase_H2-Ydr279"/>
    <property type="match status" value="1"/>
</dbReference>
<dbReference type="Gene3D" id="1.10.20.120">
    <property type="match status" value="1"/>
</dbReference>
<dbReference type="Proteomes" id="UP000327013">
    <property type="component" value="Unassembled WGS sequence"/>
</dbReference>
<evidence type="ECO:0000313" key="10">
    <source>
        <dbReference type="Proteomes" id="UP000327013"/>
    </source>
</evidence>
<evidence type="ECO:0000256" key="3">
    <source>
        <dbReference type="ARBA" id="ARBA00023242"/>
    </source>
</evidence>
<evidence type="ECO:0000256" key="2">
    <source>
        <dbReference type="ARBA" id="ARBA00019062"/>
    </source>
</evidence>
<dbReference type="PANTHER" id="PTHR13383">
    <property type="entry name" value="RIBONUCLEASE H2 SUBUNIT B"/>
    <property type="match status" value="1"/>
</dbReference>
<evidence type="ECO:0000256" key="1">
    <source>
        <dbReference type="ARBA" id="ARBA00004123"/>
    </source>
</evidence>